<comment type="caution">
    <text evidence="1">The sequence shown here is derived from an EMBL/GenBank/DDBJ whole genome shotgun (WGS) entry which is preliminary data.</text>
</comment>
<gene>
    <name evidence="1" type="ORF">SY212_03870</name>
</gene>
<dbReference type="RefSeq" id="WP_172584202.1">
    <property type="nucleotide sequence ID" value="NZ_BLAM01000054.1"/>
</dbReference>
<dbReference type="Proteomes" id="UP000494265">
    <property type="component" value="Unassembled WGS sequence"/>
</dbReference>
<dbReference type="AlphaFoldDB" id="A0A6F9XJH0"/>
<name>A0A6F9XJH0_9LACO</name>
<organism evidence="1">
    <name type="scientific">Ligilactobacillus agilis</name>
    <dbReference type="NCBI Taxonomy" id="1601"/>
    <lineage>
        <taxon>Bacteria</taxon>
        <taxon>Bacillati</taxon>
        <taxon>Bacillota</taxon>
        <taxon>Bacilli</taxon>
        <taxon>Lactobacillales</taxon>
        <taxon>Lactobacillaceae</taxon>
        <taxon>Ligilactobacillus</taxon>
    </lineage>
</organism>
<reference evidence="1" key="1">
    <citation type="submission" date="2019-10" db="EMBL/GenBank/DDBJ databases">
        <title>Lactobacillus agilis SY212 Whole Genome Sequencing Project.</title>
        <authorList>
            <person name="Suzuki S."/>
            <person name="Endo A."/>
            <person name="Maeno S."/>
            <person name="Shiwa Y."/>
            <person name="Matsutani M."/>
            <person name="Kajikawa A."/>
        </authorList>
    </citation>
    <scope>NUCLEOTIDE SEQUENCE</scope>
    <source>
        <strain evidence="1">SY212</strain>
    </source>
</reference>
<evidence type="ECO:0000313" key="1">
    <source>
        <dbReference type="EMBL" id="GET05357.1"/>
    </source>
</evidence>
<dbReference type="EMBL" id="BLAM01000054">
    <property type="protein sequence ID" value="GET05357.1"/>
    <property type="molecule type" value="Genomic_DNA"/>
</dbReference>
<protein>
    <submittedName>
        <fullName evidence="1">Uncharacterized protein</fullName>
    </submittedName>
</protein>
<sequence>MSFGVKVRKVEFIRGKSRFFNDGWYLYVCTRHLFIKQTDYYVNSTPKVNLNFEYEYTMLKVDRYSFPLRLLFTKSRIKRLRSITALRELNQIDILMYAAHQLHLSRLIRW</sequence>
<accession>A0A6F9XJH0</accession>
<proteinExistence type="predicted"/>